<dbReference type="EMBL" id="MU001501">
    <property type="protein sequence ID" value="KAF2444306.1"/>
    <property type="molecule type" value="Genomic_DNA"/>
</dbReference>
<name>A0A9P4UBM8_9PLEO</name>
<protein>
    <recommendedName>
        <fullName evidence="4">Aflatoxin regulatory protein domain-containing protein</fullName>
    </recommendedName>
</protein>
<reference evidence="2" key="1">
    <citation type="journal article" date="2020" name="Stud. Mycol.">
        <title>101 Dothideomycetes genomes: a test case for predicting lifestyles and emergence of pathogens.</title>
        <authorList>
            <person name="Haridas S."/>
            <person name="Albert R."/>
            <person name="Binder M."/>
            <person name="Bloem J."/>
            <person name="Labutti K."/>
            <person name="Salamov A."/>
            <person name="Andreopoulos B."/>
            <person name="Baker S."/>
            <person name="Barry K."/>
            <person name="Bills G."/>
            <person name="Bluhm B."/>
            <person name="Cannon C."/>
            <person name="Castanera R."/>
            <person name="Culley D."/>
            <person name="Daum C."/>
            <person name="Ezra D."/>
            <person name="Gonzalez J."/>
            <person name="Henrissat B."/>
            <person name="Kuo A."/>
            <person name="Liang C."/>
            <person name="Lipzen A."/>
            <person name="Lutzoni F."/>
            <person name="Magnuson J."/>
            <person name="Mondo S."/>
            <person name="Nolan M."/>
            <person name="Ohm R."/>
            <person name="Pangilinan J."/>
            <person name="Park H.-J."/>
            <person name="Ramirez L."/>
            <person name="Alfaro M."/>
            <person name="Sun H."/>
            <person name="Tritt A."/>
            <person name="Yoshinaga Y."/>
            <person name="Zwiers L.-H."/>
            <person name="Turgeon B."/>
            <person name="Goodwin S."/>
            <person name="Spatafora J."/>
            <person name="Crous P."/>
            <person name="Grigoriev I."/>
        </authorList>
    </citation>
    <scope>NUCLEOTIDE SEQUENCE</scope>
    <source>
        <strain evidence="2">CBS 690.94</strain>
    </source>
</reference>
<evidence type="ECO:0000313" key="3">
    <source>
        <dbReference type="Proteomes" id="UP000799764"/>
    </source>
</evidence>
<feature type="region of interest" description="Disordered" evidence="1">
    <location>
        <begin position="1"/>
        <end position="55"/>
    </location>
</feature>
<gene>
    <name evidence="2" type="ORF">P171DRAFT_444510</name>
</gene>
<dbReference type="AlphaFoldDB" id="A0A9P4UBM8"/>
<proteinExistence type="predicted"/>
<evidence type="ECO:0000256" key="1">
    <source>
        <dbReference type="SAM" id="MobiDB-lite"/>
    </source>
</evidence>
<feature type="compositionally biased region" description="Basic and acidic residues" evidence="1">
    <location>
        <begin position="20"/>
        <end position="47"/>
    </location>
</feature>
<dbReference type="OrthoDB" id="3944701at2759"/>
<comment type="caution">
    <text evidence="2">The sequence shown here is derived from an EMBL/GenBank/DDBJ whole genome shotgun (WGS) entry which is preliminary data.</text>
</comment>
<dbReference type="Proteomes" id="UP000799764">
    <property type="component" value="Unassembled WGS sequence"/>
</dbReference>
<sequence>MYPERKPTSPAKRKAYAASKETRARKDSLSPRAEKEQGGEKRTRAETESVSSMSLQSPIHALASAGESDHRDTFVSTVEEQEQAMCKFSSLFEETPDLSMDGGEMLLLEASTHVSLESDTSDGVPSLIYAHDLPSPSSTYDLETYLSPFTPTEPTCTTYPLPDFDTTPEAEPSKPLSLSLPAFTDTPASPGRCTCITHALTAFHDAPPLTDILAPSAVEAALAGYKKTLSAYEAVLRCESCCASTSAAITALVISDELLANLSRLRAALRPHSIARRVAASSSFGGDVDMDVPLLLCGDPLATRGLAVGAYAVDSRREWAGVMDALVGVQLQRLERVLVLLRVRGEGGVQEGEVRGLVVGRLEERLRGVVGRG</sequence>
<evidence type="ECO:0008006" key="4">
    <source>
        <dbReference type="Google" id="ProtNLM"/>
    </source>
</evidence>
<organism evidence="2 3">
    <name type="scientific">Karstenula rhodostoma CBS 690.94</name>
    <dbReference type="NCBI Taxonomy" id="1392251"/>
    <lineage>
        <taxon>Eukaryota</taxon>
        <taxon>Fungi</taxon>
        <taxon>Dikarya</taxon>
        <taxon>Ascomycota</taxon>
        <taxon>Pezizomycotina</taxon>
        <taxon>Dothideomycetes</taxon>
        <taxon>Pleosporomycetidae</taxon>
        <taxon>Pleosporales</taxon>
        <taxon>Massarineae</taxon>
        <taxon>Didymosphaeriaceae</taxon>
        <taxon>Karstenula</taxon>
    </lineage>
</organism>
<keyword evidence="3" id="KW-1185">Reference proteome</keyword>
<accession>A0A9P4UBM8</accession>
<evidence type="ECO:0000313" key="2">
    <source>
        <dbReference type="EMBL" id="KAF2444306.1"/>
    </source>
</evidence>